<reference evidence="2 5" key="2">
    <citation type="submission" date="2023-07" db="EMBL/GenBank/DDBJ databases">
        <title>Sorghum-associated microbial communities from plants grown in Nebraska, USA.</title>
        <authorList>
            <person name="Schachtman D."/>
        </authorList>
    </citation>
    <scope>NUCLEOTIDE SEQUENCE [LARGE SCALE GENOMIC DNA]</scope>
    <source>
        <strain evidence="2 5">DS1316</strain>
    </source>
</reference>
<gene>
    <name evidence="2" type="ORF">J2804_004091</name>
    <name evidence="3" type="ORF">SAMN05192548_106117</name>
</gene>
<organism evidence="3 4">
    <name type="scientific">Paraburkholderia terricola</name>
    <dbReference type="NCBI Taxonomy" id="169427"/>
    <lineage>
        <taxon>Bacteria</taxon>
        <taxon>Pseudomonadati</taxon>
        <taxon>Pseudomonadota</taxon>
        <taxon>Betaproteobacteria</taxon>
        <taxon>Burkholderiales</taxon>
        <taxon>Burkholderiaceae</taxon>
        <taxon>Paraburkholderia</taxon>
    </lineage>
</organism>
<name>A0A1M6XYG1_9BURK</name>
<dbReference type="RefSeq" id="WP_167363319.1">
    <property type="nucleotide sequence ID" value="NZ_CADFGY010000017.1"/>
</dbReference>
<dbReference type="AlphaFoldDB" id="A0A1M6XYG1"/>
<sequence>MKQVILALAAAVASLSAIAPAQAYEHHHRVCHKVHVHHHWEKRCH</sequence>
<evidence type="ECO:0000313" key="5">
    <source>
        <dbReference type="Proteomes" id="UP001264340"/>
    </source>
</evidence>
<keyword evidence="1" id="KW-0732">Signal</keyword>
<dbReference type="Proteomes" id="UP001264340">
    <property type="component" value="Unassembled WGS sequence"/>
</dbReference>
<feature type="signal peptide" evidence="1">
    <location>
        <begin position="1"/>
        <end position="23"/>
    </location>
</feature>
<proteinExistence type="predicted"/>
<protein>
    <submittedName>
        <fullName evidence="3">Uncharacterized protein</fullName>
    </submittedName>
</protein>
<dbReference type="Proteomes" id="UP000184395">
    <property type="component" value="Unassembled WGS sequence"/>
</dbReference>
<accession>A0A1M6XYG1</accession>
<evidence type="ECO:0000313" key="4">
    <source>
        <dbReference type="Proteomes" id="UP000184395"/>
    </source>
</evidence>
<feature type="chain" id="PRO_5009922619" evidence="1">
    <location>
        <begin position="24"/>
        <end position="45"/>
    </location>
</feature>
<dbReference type="EMBL" id="JAVDRP010000007">
    <property type="protein sequence ID" value="MDR6410669.1"/>
    <property type="molecule type" value="Genomic_DNA"/>
</dbReference>
<keyword evidence="5" id="KW-1185">Reference proteome</keyword>
<evidence type="ECO:0000256" key="1">
    <source>
        <dbReference type="SAM" id="SignalP"/>
    </source>
</evidence>
<reference evidence="3 4" key="1">
    <citation type="submission" date="2016-11" db="EMBL/GenBank/DDBJ databases">
        <authorList>
            <person name="Jaros S."/>
            <person name="Januszkiewicz K."/>
            <person name="Wedrychowicz H."/>
        </authorList>
    </citation>
    <scope>NUCLEOTIDE SEQUENCE [LARGE SCALE GENOMIC DNA]</scope>
    <source>
        <strain evidence="3 4">LMG 20594</strain>
    </source>
</reference>
<evidence type="ECO:0000313" key="3">
    <source>
        <dbReference type="EMBL" id="SHL11044.1"/>
    </source>
</evidence>
<evidence type="ECO:0000313" key="2">
    <source>
        <dbReference type="EMBL" id="MDR6410669.1"/>
    </source>
</evidence>
<dbReference type="EMBL" id="FRAB01000061">
    <property type="protein sequence ID" value="SHL11044.1"/>
    <property type="molecule type" value="Genomic_DNA"/>
</dbReference>